<organism evidence="2 3">
    <name type="scientific">Lonchura striata</name>
    <name type="common">white-rumped munia</name>
    <dbReference type="NCBI Taxonomy" id="40157"/>
    <lineage>
        <taxon>Eukaryota</taxon>
        <taxon>Metazoa</taxon>
        <taxon>Chordata</taxon>
        <taxon>Craniata</taxon>
        <taxon>Vertebrata</taxon>
        <taxon>Euteleostomi</taxon>
        <taxon>Archelosauria</taxon>
        <taxon>Archosauria</taxon>
        <taxon>Dinosauria</taxon>
        <taxon>Saurischia</taxon>
        <taxon>Theropoda</taxon>
        <taxon>Coelurosauria</taxon>
        <taxon>Aves</taxon>
        <taxon>Neognathae</taxon>
        <taxon>Neoaves</taxon>
        <taxon>Telluraves</taxon>
        <taxon>Australaves</taxon>
        <taxon>Passeriformes</taxon>
        <taxon>Passeroidea</taxon>
        <taxon>Estrildidae</taxon>
        <taxon>Estrildinae</taxon>
        <taxon>Lonchura</taxon>
    </lineage>
</organism>
<protein>
    <submittedName>
        <fullName evidence="2">Uncharacterized protein</fullName>
    </submittedName>
</protein>
<comment type="caution">
    <text evidence="2">The sequence shown here is derived from an EMBL/GenBank/DDBJ whole genome shotgun (WGS) entry which is preliminary data.</text>
</comment>
<feature type="compositionally biased region" description="Polar residues" evidence="1">
    <location>
        <begin position="24"/>
        <end position="33"/>
    </location>
</feature>
<dbReference type="Proteomes" id="UP000197619">
    <property type="component" value="Unassembled WGS sequence"/>
</dbReference>
<gene>
    <name evidence="2" type="ORF">RLOC_00001560</name>
</gene>
<accession>A0A218UKR6</accession>
<feature type="non-terminal residue" evidence="2">
    <location>
        <position position="89"/>
    </location>
</feature>
<evidence type="ECO:0000256" key="1">
    <source>
        <dbReference type="SAM" id="MobiDB-lite"/>
    </source>
</evidence>
<dbReference type="EMBL" id="MUZQ01000253">
    <property type="protein sequence ID" value="OWK54010.1"/>
    <property type="molecule type" value="Genomic_DNA"/>
</dbReference>
<dbReference type="AlphaFoldDB" id="A0A218UKR6"/>
<evidence type="ECO:0000313" key="3">
    <source>
        <dbReference type="Proteomes" id="UP000197619"/>
    </source>
</evidence>
<feature type="region of interest" description="Disordered" evidence="1">
    <location>
        <begin position="15"/>
        <end position="37"/>
    </location>
</feature>
<reference evidence="2 3" key="1">
    <citation type="submission" date="2017-05" db="EMBL/GenBank/DDBJ databases">
        <title>Genome of assembly of the Bengalese finch, Lonchura striata domestica.</title>
        <authorList>
            <person name="Colquitt B.M."/>
            <person name="Brainard M.S."/>
        </authorList>
    </citation>
    <scope>NUCLEOTIDE SEQUENCE [LARGE SCALE GENOMIC DNA]</scope>
    <source>
        <strain evidence="2">White83orange57</strain>
    </source>
</reference>
<proteinExistence type="predicted"/>
<evidence type="ECO:0000313" key="2">
    <source>
        <dbReference type="EMBL" id="OWK54010.1"/>
    </source>
</evidence>
<name>A0A218UKR6_9PASE</name>
<sequence>MGNCLPKIRWKVPVSSQRKRYSHKQTQTCSSPPGSIKEHVAKKESTNSSELWYSTVSHDVKHEISVVDSNSKTEYALISVPEKKANVTS</sequence>
<keyword evidence="3" id="KW-1185">Reference proteome</keyword>